<evidence type="ECO:0000256" key="16">
    <source>
        <dbReference type="ARBA" id="ARBA00050970"/>
    </source>
</evidence>
<gene>
    <name evidence="21" type="ORF">E2562_002674</name>
</gene>
<accession>A0A6G1BR70</accession>
<dbReference type="EMBL" id="SPHZ02000011">
    <property type="protein sequence ID" value="KAF0890257.1"/>
    <property type="molecule type" value="Genomic_DNA"/>
</dbReference>
<dbReference type="InterPro" id="IPR017938">
    <property type="entry name" value="Riboflavin_synthase-like_b-brl"/>
</dbReference>
<name>A0A6G1BR70_9ORYZ</name>
<evidence type="ECO:0000256" key="2">
    <source>
        <dbReference type="ARBA" id="ARBA00004141"/>
    </source>
</evidence>
<reference evidence="21 22" key="1">
    <citation type="submission" date="2019-11" db="EMBL/GenBank/DDBJ databases">
        <title>Whole genome sequence of Oryza granulata.</title>
        <authorList>
            <person name="Li W."/>
        </authorList>
    </citation>
    <scope>NUCLEOTIDE SEQUENCE [LARGE SCALE GENOMIC DNA]</scope>
    <source>
        <strain evidence="22">cv. Menghai</strain>
        <tissue evidence="21">Leaf</tissue>
    </source>
</reference>
<evidence type="ECO:0000256" key="19">
    <source>
        <dbReference type="SAM" id="Phobius"/>
    </source>
</evidence>
<keyword evidence="14" id="KW-0406">Ion transport</keyword>
<dbReference type="Gene3D" id="3.40.50.80">
    <property type="entry name" value="Nucleotide-binding domain of ferredoxin-NADP reductase (FNR) module"/>
    <property type="match status" value="2"/>
</dbReference>
<feature type="region of interest" description="Disordered" evidence="18">
    <location>
        <begin position="1"/>
        <end position="24"/>
    </location>
</feature>
<feature type="transmembrane region" description="Helical" evidence="19">
    <location>
        <begin position="299"/>
        <end position="328"/>
    </location>
</feature>
<feature type="transmembrane region" description="Helical" evidence="19">
    <location>
        <begin position="177"/>
        <end position="201"/>
    </location>
</feature>
<dbReference type="OrthoDB" id="167398at2759"/>
<dbReference type="AlphaFoldDB" id="A0A6G1BR70"/>
<comment type="similarity">
    <text evidence="3">Belongs to the ferric reductase (FRE) family.</text>
</comment>
<evidence type="ECO:0000256" key="15">
    <source>
        <dbReference type="ARBA" id="ARBA00023136"/>
    </source>
</evidence>
<dbReference type="InterPro" id="IPR017927">
    <property type="entry name" value="FAD-bd_FR_type"/>
</dbReference>
<dbReference type="InterPro" id="IPR013121">
    <property type="entry name" value="Fe_red_NAD-bd_6"/>
</dbReference>
<keyword evidence="9" id="KW-0274">FAD</keyword>
<keyword evidence="11" id="KW-0560">Oxidoreductase</keyword>
<dbReference type="GO" id="GO:0046872">
    <property type="term" value="F:metal ion binding"/>
    <property type="evidence" value="ECO:0007669"/>
    <property type="project" value="UniProtKB-KW"/>
</dbReference>
<feature type="transmembrane region" description="Helical" evidence="19">
    <location>
        <begin position="602"/>
        <end position="631"/>
    </location>
</feature>
<evidence type="ECO:0000256" key="6">
    <source>
        <dbReference type="ARBA" id="ARBA00022630"/>
    </source>
</evidence>
<evidence type="ECO:0000256" key="4">
    <source>
        <dbReference type="ARBA" id="ARBA00022448"/>
    </source>
</evidence>
<keyword evidence="13" id="KW-0520">NAD</keyword>
<evidence type="ECO:0000256" key="10">
    <source>
        <dbReference type="ARBA" id="ARBA00022989"/>
    </source>
</evidence>
<dbReference type="InterPro" id="IPR013112">
    <property type="entry name" value="FAD-bd_8"/>
</dbReference>
<keyword evidence="4" id="KW-0813">Transport</keyword>
<keyword evidence="8" id="KW-0479">Metal-binding</keyword>
<keyword evidence="12" id="KW-0408">Iron</keyword>
<organism evidence="21 22">
    <name type="scientific">Oryza meyeriana var. granulata</name>
    <dbReference type="NCBI Taxonomy" id="110450"/>
    <lineage>
        <taxon>Eukaryota</taxon>
        <taxon>Viridiplantae</taxon>
        <taxon>Streptophyta</taxon>
        <taxon>Embryophyta</taxon>
        <taxon>Tracheophyta</taxon>
        <taxon>Spermatophyta</taxon>
        <taxon>Magnoliopsida</taxon>
        <taxon>Liliopsida</taxon>
        <taxon>Poales</taxon>
        <taxon>Poaceae</taxon>
        <taxon>BOP clade</taxon>
        <taxon>Oryzoideae</taxon>
        <taxon>Oryzeae</taxon>
        <taxon>Oryzinae</taxon>
        <taxon>Oryza</taxon>
        <taxon>Oryza meyeriana</taxon>
    </lineage>
</organism>
<dbReference type="InterPro" id="IPR050369">
    <property type="entry name" value="RBOH/FRE"/>
</dbReference>
<evidence type="ECO:0000256" key="1">
    <source>
        <dbReference type="ARBA" id="ARBA00001974"/>
    </source>
</evidence>
<comment type="catalytic activity">
    <reaction evidence="16">
        <text>2 a Fe(II)-siderophore + NAD(+) + H(+) = 2 a Fe(III)-siderophore + NADH</text>
        <dbReference type="Rhea" id="RHEA:15061"/>
        <dbReference type="Rhea" id="RHEA-COMP:11342"/>
        <dbReference type="Rhea" id="RHEA-COMP:11344"/>
        <dbReference type="ChEBI" id="CHEBI:15378"/>
        <dbReference type="ChEBI" id="CHEBI:29033"/>
        <dbReference type="ChEBI" id="CHEBI:29034"/>
        <dbReference type="ChEBI" id="CHEBI:57540"/>
        <dbReference type="ChEBI" id="CHEBI:57945"/>
        <dbReference type="EC" id="1.16.1.7"/>
    </reaction>
</comment>
<feature type="domain" description="FAD-binding FR-type" evidence="20">
    <location>
        <begin position="330"/>
        <end position="450"/>
    </location>
</feature>
<dbReference type="GO" id="GO:0006811">
    <property type="term" value="P:monoatomic ion transport"/>
    <property type="evidence" value="ECO:0007669"/>
    <property type="project" value="UniProtKB-KW"/>
</dbReference>
<dbReference type="PANTHER" id="PTHR11972">
    <property type="entry name" value="NADPH OXIDASE"/>
    <property type="match status" value="1"/>
</dbReference>
<evidence type="ECO:0000256" key="7">
    <source>
        <dbReference type="ARBA" id="ARBA00022692"/>
    </source>
</evidence>
<evidence type="ECO:0000313" key="22">
    <source>
        <dbReference type="Proteomes" id="UP000479710"/>
    </source>
</evidence>
<feature type="transmembrane region" description="Helical" evidence="19">
    <location>
        <begin position="131"/>
        <end position="156"/>
    </location>
</feature>
<dbReference type="InterPro" id="IPR039261">
    <property type="entry name" value="FNR_nucleotide-bd"/>
</dbReference>
<dbReference type="Proteomes" id="UP000479710">
    <property type="component" value="Unassembled WGS sequence"/>
</dbReference>
<keyword evidence="6" id="KW-0285">Flavoprotein</keyword>
<proteinExistence type="inferred from homology"/>
<keyword evidence="22" id="KW-1185">Reference proteome</keyword>
<feature type="transmembrane region" description="Helical" evidence="19">
    <location>
        <begin position="262"/>
        <end position="279"/>
    </location>
</feature>
<dbReference type="Pfam" id="PF08030">
    <property type="entry name" value="NAD_binding_6"/>
    <property type="match status" value="1"/>
</dbReference>
<dbReference type="PANTHER" id="PTHR11972:SF69">
    <property type="entry name" value="FERRIC REDUCTION OXIDASE 6-RELATED"/>
    <property type="match status" value="1"/>
</dbReference>
<dbReference type="PROSITE" id="PS51384">
    <property type="entry name" value="FAD_FR"/>
    <property type="match status" value="1"/>
</dbReference>
<evidence type="ECO:0000256" key="17">
    <source>
        <dbReference type="ARBA" id="ARBA00066905"/>
    </source>
</evidence>
<dbReference type="SFLD" id="SFLDS00052">
    <property type="entry name" value="Ferric_Reductase_Domain"/>
    <property type="match status" value="1"/>
</dbReference>
<keyword evidence="5" id="KW-0349">Heme</keyword>
<dbReference type="SUPFAM" id="SSF52343">
    <property type="entry name" value="Ferredoxin reductase-like, C-terminal NADP-linked domain"/>
    <property type="match status" value="1"/>
</dbReference>
<dbReference type="InterPro" id="IPR013130">
    <property type="entry name" value="Fe3_Rdtase_TM_dom"/>
</dbReference>
<dbReference type="GO" id="GO:0005886">
    <property type="term" value="C:plasma membrane"/>
    <property type="evidence" value="ECO:0007669"/>
    <property type="project" value="TreeGrafter"/>
</dbReference>
<feature type="transmembrane region" description="Helical" evidence="19">
    <location>
        <begin position="72"/>
        <end position="98"/>
    </location>
</feature>
<evidence type="ECO:0000259" key="20">
    <source>
        <dbReference type="PROSITE" id="PS51384"/>
    </source>
</evidence>
<dbReference type="SFLD" id="SFLDG01168">
    <property type="entry name" value="Ferric_reductase_subgroup_(FRE"/>
    <property type="match status" value="1"/>
</dbReference>
<feature type="transmembrane region" description="Helical" evidence="19">
    <location>
        <begin position="32"/>
        <end position="52"/>
    </location>
</feature>
<feature type="transmembrane region" description="Helical" evidence="19">
    <location>
        <begin position="570"/>
        <end position="590"/>
    </location>
</feature>
<dbReference type="CDD" id="cd06186">
    <property type="entry name" value="NOX_Duox_like_FAD_NADP"/>
    <property type="match status" value="1"/>
</dbReference>
<feature type="transmembrane region" description="Helical" evidence="19">
    <location>
        <begin position="221"/>
        <end position="242"/>
    </location>
</feature>
<dbReference type="GO" id="GO:0140618">
    <property type="term" value="F:ferric-chelate reductase (NADH) activity"/>
    <property type="evidence" value="ECO:0007669"/>
    <property type="project" value="UniProtKB-EC"/>
</dbReference>
<evidence type="ECO:0000256" key="18">
    <source>
        <dbReference type="SAM" id="MobiDB-lite"/>
    </source>
</evidence>
<evidence type="ECO:0000256" key="12">
    <source>
        <dbReference type="ARBA" id="ARBA00023004"/>
    </source>
</evidence>
<evidence type="ECO:0000256" key="3">
    <source>
        <dbReference type="ARBA" id="ARBA00006278"/>
    </source>
</evidence>
<evidence type="ECO:0000256" key="14">
    <source>
        <dbReference type="ARBA" id="ARBA00023065"/>
    </source>
</evidence>
<evidence type="ECO:0000313" key="21">
    <source>
        <dbReference type="EMBL" id="KAF0890257.1"/>
    </source>
</evidence>
<dbReference type="Pfam" id="PF08022">
    <property type="entry name" value="FAD_binding_8"/>
    <property type="match status" value="1"/>
</dbReference>
<dbReference type="EC" id="1.16.1.7" evidence="17"/>
<evidence type="ECO:0000256" key="5">
    <source>
        <dbReference type="ARBA" id="ARBA00022617"/>
    </source>
</evidence>
<evidence type="ECO:0000256" key="11">
    <source>
        <dbReference type="ARBA" id="ARBA00023002"/>
    </source>
</evidence>
<keyword evidence="7 19" id="KW-0812">Transmembrane</keyword>
<dbReference type="Pfam" id="PF01794">
    <property type="entry name" value="Ferric_reduct"/>
    <property type="match status" value="1"/>
</dbReference>
<evidence type="ECO:0000256" key="9">
    <source>
        <dbReference type="ARBA" id="ARBA00022827"/>
    </source>
</evidence>
<evidence type="ECO:0000256" key="13">
    <source>
        <dbReference type="ARBA" id="ARBA00023027"/>
    </source>
</evidence>
<dbReference type="FunFam" id="3.40.50.80:FF:000050">
    <property type="entry name" value="Ferric reduction oxidase 6"/>
    <property type="match status" value="1"/>
</dbReference>
<evidence type="ECO:0000256" key="8">
    <source>
        <dbReference type="ARBA" id="ARBA00022723"/>
    </source>
</evidence>
<keyword evidence="15 19" id="KW-0472">Membrane</keyword>
<sequence length="759" mass="83291">MAQEREPLLQSGNGGGGRGKGSPAPLPSLSKTVLKVLMWAVFLTWAAAIFFYPTKPAQAAFQSWVAATKQSLFGITGSIFLAFSAPILIVAALAYVYISAFPSDYVHVEKNKLKSLCFRLWTFPVLVDGPFGVVSAVEFIGIVLFIVYVVYSMTYYAVESVSLISKFDKTSFTDSELLLYIIGLRFGSVGLFCMAFLFLPVSRGSVLLRFIDIPFEHATRYHVWLGHLTMALFTLHGLCYVIAWSLEGKLLEEMAEWKEIGVANLPGVISLAAGLLMWVTSLHPVRKRFFELFFYTHQLYVVFVVFLAFHVGDFIFSISAGPIFLFMLDRFLRFWQSRAKVDIISAACRPCGTVELVFTKPASLRYNALSFIFVQVRELSFLQWHPFSVSSSPMDGRYHMSILIKVLGSWTEKLRGIITDAHEQTMNGSESESGRITACVEGPYGHESPYHLMYENLILVAGGIGISPFLAILSDIIHRIEEGKPCMPKNVLVLWSVKKSKELSLLSAVDAQFISSSVSDKLHLDIQAFVTQESQPPLEDGIVGDDQKATGMFVKNGTTMSGLVGTGDNLWAAIYFAASTLGFVLAYALAQAYYVPRYNVVAWWNLGLVFMLCMAAGVALPGGLVVLLWHLSEKRKAENDRWDASAGMAVAAAAREGEEAEQTTNDAADGDAAPGVSLAAMKTTRYGCRPQFEAEFAAFAEKVSGQGGGAADVGVLVCGPPGLQASVARECRSQNLGRRGGRRRRAGAVFHFNSHSFDL</sequence>
<dbReference type="SUPFAM" id="SSF63380">
    <property type="entry name" value="Riboflavin synthase domain-like"/>
    <property type="match status" value="1"/>
</dbReference>
<comment type="cofactor">
    <cofactor evidence="1">
        <name>FAD</name>
        <dbReference type="ChEBI" id="CHEBI:57692"/>
    </cofactor>
</comment>
<comment type="subcellular location">
    <subcellularLocation>
        <location evidence="2">Membrane</location>
        <topology evidence="2">Multi-pass membrane protein</topology>
    </subcellularLocation>
</comment>
<comment type="caution">
    <text evidence="21">The sequence shown here is derived from an EMBL/GenBank/DDBJ whole genome shotgun (WGS) entry which is preliminary data.</text>
</comment>
<keyword evidence="10 19" id="KW-1133">Transmembrane helix</keyword>
<protein>
    <recommendedName>
        <fullName evidence="17">ferric-chelate reductase (NADH)</fullName>
        <ecNumber evidence="17">1.16.1.7</ecNumber>
    </recommendedName>
</protein>
<dbReference type="FunFam" id="3.40.50.80:FF:000036">
    <property type="entry name" value="Ferric reduction oxidase 6"/>
    <property type="match status" value="1"/>
</dbReference>